<sequence length="97" mass="10942">MRRGLKEKLSSVFDDQRRSSTTQSLNNNSERRHLTDRFVDIVKDKGDALVSAVQEHITSMTDTTGALAKQKLLQTLFSSGLVRSEDIRKALQIGMYT</sequence>
<feature type="compositionally biased region" description="Basic and acidic residues" evidence="1">
    <location>
        <begin position="1"/>
        <end position="18"/>
    </location>
</feature>
<reference evidence="3" key="1">
    <citation type="submission" date="2021-02" db="EMBL/GenBank/DDBJ databases">
        <authorList>
            <person name="Nowell W R."/>
        </authorList>
    </citation>
    <scope>NUCLEOTIDE SEQUENCE</scope>
</reference>
<evidence type="ECO:0000313" key="4">
    <source>
        <dbReference type="Proteomes" id="UP000681720"/>
    </source>
</evidence>
<evidence type="ECO:0000313" key="2">
    <source>
        <dbReference type="EMBL" id="CAF5102284.1"/>
    </source>
</evidence>
<name>A0A8S3GDW2_9BILA</name>
<feature type="region of interest" description="Disordered" evidence="1">
    <location>
        <begin position="1"/>
        <end position="31"/>
    </location>
</feature>
<dbReference type="EMBL" id="CAJOBJ010303656">
    <property type="protein sequence ID" value="CAF5163046.1"/>
    <property type="molecule type" value="Genomic_DNA"/>
</dbReference>
<dbReference type="EMBL" id="CAJOBH010239032">
    <property type="protein sequence ID" value="CAF5102284.1"/>
    <property type="molecule type" value="Genomic_DNA"/>
</dbReference>
<protein>
    <submittedName>
        <fullName evidence="3">Uncharacterized protein</fullName>
    </submittedName>
</protein>
<comment type="caution">
    <text evidence="3">The sequence shown here is derived from an EMBL/GenBank/DDBJ whole genome shotgun (WGS) entry which is preliminary data.</text>
</comment>
<dbReference type="Proteomes" id="UP000681967">
    <property type="component" value="Unassembled WGS sequence"/>
</dbReference>
<dbReference type="Proteomes" id="UP000681720">
    <property type="component" value="Unassembled WGS sequence"/>
</dbReference>
<evidence type="ECO:0000313" key="3">
    <source>
        <dbReference type="EMBL" id="CAF5163046.1"/>
    </source>
</evidence>
<feature type="compositionally biased region" description="Polar residues" evidence="1">
    <location>
        <begin position="19"/>
        <end position="28"/>
    </location>
</feature>
<accession>A0A8S3GDW2</accession>
<dbReference type="AlphaFoldDB" id="A0A8S3GDW2"/>
<organism evidence="3 4">
    <name type="scientific">Rotaria magnacalcarata</name>
    <dbReference type="NCBI Taxonomy" id="392030"/>
    <lineage>
        <taxon>Eukaryota</taxon>
        <taxon>Metazoa</taxon>
        <taxon>Spiralia</taxon>
        <taxon>Gnathifera</taxon>
        <taxon>Rotifera</taxon>
        <taxon>Eurotatoria</taxon>
        <taxon>Bdelloidea</taxon>
        <taxon>Philodinida</taxon>
        <taxon>Philodinidae</taxon>
        <taxon>Rotaria</taxon>
    </lineage>
</organism>
<proteinExistence type="predicted"/>
<evidence type="ECO:0000256" key="1">
    <source>
        <dbReference type="SAM" id="MobiDB-lite"/>
    </source>
</evidence>
<gene>
    <name evidence="2" type="ORF">BYL167_LOCUS64521</name>
    <name evidence="3" type="ORF">GIL414_LOCUS65971</name>
</gene>